<dbReference type="GO" id="GO:0005634">
    <property type="term" value="C:nucleus"/>
    <property type="evidence" value="ECO:0007669"/>
    <property type="project" value="TreeGrafter"/>
</dbReference>
<dbReference type="PANTHER" id="PTHR46098">
    <property type="entry name" value="TRNA (CYTOSINE(38)-C(5))-METHYLTRANSFERASE"/>
    <property type="match status" value="1"/>
</dbReference>
<dbReference type="GO" id="GO:0016746">
    <property type="term" value="F:acyltransferase activity"/>
    <property type="evidence" value="ECO:0007669"/>
    <property type="project" value="UniProtKB-KW"/>
</dbReference>
<dbReference type="GeneID" id="8232791"/>
<reference evidence="8" key="1">
    <citation type="submission" date="2007-04" db="EMBL/GenBank/DDBJ databases">
        <title>Annotation of Pediculus humanus corporis strain USDA.</title>
        <authorList>
            <person name="Kirkness E."/>
            <person name="Hannick L."/>
            <person name="Hass B."/>
            <person name="Bruggner R."/>
            <person name="Lawson D."/>
            <person name="Bidwell S."/>
            <person name="Joardar V."/>
            <person name="Caler E."/>
            <person name="Walenz B."/>
            <person name="Inman J."/>
            <person name="Schobel S."/>
            <person name="Galinsky K."/>
            <person name="Amedeo P."/>
            <person name="Strausberg R."/>
        </authorList>
    </citation>
    <scope>NUCLEOTIDE SEQUENCE</scope>
    <source>
        <strain evidence="8">USDA</strain>
    </source>
</reference>
<dbReference type="eggNOG" id="KOG0919">
    <property type="taxonomic scope" value="Eukaryota"/>
</dbReference>
<dbReference type="VEuPathDB" id="VectorBase:PHUM591830"/>
<feature type="active site" evidence="7">
    <location>
        <position position="74"/>
    </location>
</feature>
<protein>
    <recommendedName>
        <fullName evidence="5">tRNA (cytosine(38)-C(5))-methyltransferase</fullName>
        <ecNumber evidence="4">2.1.1.204</ecNumber>
    </recommendedName>
    <alternativeName>
        <fullName evidence="6">DNA (cytosine-5)-methyltransferase-like protein 2</fullName>
    </alternativeName>
</protein>
<dbReference type="Gene3D" id="3.40.50.150">
    <property type="entry name" value="Vaccinia Virus protein VP39"/>
    <property type="match status" value="1"/>
</dbReference>
<dbReference type="PROSITE" id="PS51679">
    <property type="entry name" value="SAM_MT_C5"/>
    <property type="match status" value="1"/>
</dbReference>
<dbReference type="RefSeq" id="XP_002432555.1">
    <property type="nucleotide sequence ID" value="XM_002432510.1"/>
</dbReference>
<dbReference type="EnsemblMetazoa" id="PHUM591830-RA">
    <property type="protein sequence ID" value="PHUM591830-PA"/>
    <property type="gene ID" value="PHUM591830"/>
</dbReference>
<comment type="similarity">
    <text evidence="7">Belongs to the class I-like SAM-binding methyltransferase superfamily. C5-methyltransferase family.</text>
</comment>
<reference evidence="8" key="2">
    <citation type="submission" date="2007-04" db="EMBL/GenBank/DDBJ databases">
        <title>The genome of the human body louse.</title>
        <authorList>
            <consortium name="The Human Body Louse Genome Consortium"/>
            <person name="Kirkness E."/>
            <person name="Walenz B."/>
            <person name="Hass B."/>
            <person name="Bruggner R."/>
            <person name="Strausberg R."/>
        </authorList>
    </citation>
    <scope>NUCLEOTIDE SEQUENCE</scope>
    <source>
        <strain evidence="8">USDA</strain>
    </source>
</reference>
<evidence type="ECO:0000313" key="8">
    <source>
        <dbReference type="EMBL" id="EEB19817.1"/>
    </source>
</evidence>
<keyword evidence="8" id="KW-0012">Acyltransferase</keyword>
<evidence type="ECO:0000256" key="4">
    <source>
        <dbReference type="ARBA" id="ARBA00039081"/>
    </source>
</evidence>
<name>E0W2G1_PEDHC</name>
<dbReference type="InterPro" id="IPR050750">
    <property type="entry name" value="C5-MTase"/>
</dbReference>
<dbReference type="EMBL" id="AAZO01007211">
    <property type="status" value="NOT_ANNOTATED_CDS"/>
    <property type="molecule type" value="Genomic_DNA"/>
</dbReference>
<evidence type="ECO:0000256" key="1">
    <source>
        <dbReference type="ARBA" id="ARBA00022603"/>
    </source>
</evidence>
<dbReference type="EMBL" id="DS235878">
    <property type="protein sequence ID" value="EEB19817.1"/>
    <property type="molecule type" value="Genomic_DNA"/>
</dbReference>
<keyword evidence="2 7" id="KW-0808">Transferase</keyword>
<keyword evidence="3 7" id="KW-0949">S-adenosyl-L-methionine</keyword>
<dbReference type="GO" id="GO:0032259">
    <property type="term" value="P:methylation"/>
    <property type="evidence" value="ECO:0007669"/>
    <property type="project" value="UniProtKB-KW"/>
</dbReference>
<dbReference type="FunCoup" id="E0W2G1">
    <property type="interactions" value="885"/>
</dbReference>
<dbReference type="Proteomes" id="UP000009046">
    <property type="component" value="Unassembled WGS sequence"/>
</dbReference>
<evidence type="ECO:0000256" key="3">
    <source>
        <dbReference type="ARBA" id="ARBA00022691"/>
    </source>
</evidence>
<keyword evidence="1 7" id="KW-0489">Methyltransferase</keyword>
<dbReference type="OrthoDB" id="414133at2759"/>
<evidence type="ECO:0000256" key="7">
    <source>
        <dbReference type="PROSITE-ProRule" id="PRU01016"/>
    </source>
</evidence>
<dbReference type="GO" id="GO:0008168">
    <property type="term" value="F:methyltransferase activity"/>
    <property type="evidence" value="ECO:0007669"/>
    <property type="project" value="UniProtKB-KW"/>
</dbReference>
<dbReference type="EC" id="2.1.1.204" evidence="4"/>
<dbReference type="STRING" id="121224.E0W2G1"/>
<organism>
    <name type="scientific">Pediculus humanus subsp. corporis</name>
    <name type="common">Body louse</name>
    <dbReference type="NCBI Taxonomy" id="121224"/>
    <lineage>
        <taxon>Eukaryota</taxon>
        <taxon>Metazoa</taxon>
        <taxon>Ecdysozoa</taxon>
        <taxon>Arthropoda</taxon>
        <taxon>Hexapoda</taxon>
        <taxon>Insecta</taxon>
        <taxon>Pterygota</taxon>
        <taxon>Neoptera</taxon>
        <taxon>Paraneoptera</taxon>
        <taxon>Psocodea</taxon>
        <taxon>Troctomorpha</taxon>
        <taxon>Phthiraptera</taxon>
        <taxon>Anoplura</taxon>
        <taxon>Pediculidae</taxon>
        <taxon>Pediculus</taxon>
    </lineage>
</organism>
<evidence type="ECO:0000313" key="10">
    <source>
        <dbReference type="Proteomes" id="UP000009046"/>
    </source>
</evidence>
<dbReference type="CTD" id="8232791"/>
<sequence>MNVIELYSGIGGMHFALKESGIDYKVVKAVDINTTANEVYKLNFPKTLLLGKNIQSLQLEDFNGIDMILMSPPCQPHTRNGLKRDNLDERSHSLLYLLTLLPKLHSVNYILLENVKGFEISRIRDELVDILISSGYTYQEFLLTPTQFGIPNSRLSDGVENEIINLQTNLETDFVQCYPLKEILDEMRVINLVVLLKVMDILLREPVPFCHRKPPAMYFTPKEISKLMCFPDSLIFPNYFTKKQKYRLLGNSVNVHVVSILIKLLVS</sequence>
<evidence type="ECO:0000256" key="2">
    <source>
        <dbReference type="ARBA" id="ARBA00022679"/>
    </source>
</evidence>
<dbReference type="AlphaFoldDB" id="E0W2G1"/>
<dbReference type="PANTHER" id="PTHR46098:SF1">
    <property type="entry name" value="TRNA (CYTOSINE(38)-C(5))-METHYLTRANSFERASE"/>
    <property type="match status" value="1"/>
</dbReference>
<dbReference type="InterPro" id="IPR029063">
    <property type="entry name" value="SAM-dependent_MTases_sf"/>
</dbReference>
<accession>E0W2G1</accession>
<dbReference type="InParanoid" id="E0W2G1"/>
<dbReference type="Gene3D" id="3.90.120.10">
    <property type="entry name" value="DNA Methylase, subunit A, domain 2"/>
    <property type="match status" value="1"/>
</dbReference>
<dbReference type="HOGENOM" id="CLU_049101_0_0_1"/>
<proteinExistence type="inferred from homology"/>
<gene>
    <name evidence="9" type="primary">8232791</name>
    <name evidence="8" type="ORF">Phum_PHUM591830</name>
</gene>
<dbReference type="InterPro" id="IPR001525">
    <property type="entry name" value="C5_MeTfrase"/>
</dbReference>
<dbReference type="InterPro" id="IPR031303">
    <property type="entry name" value="C5_meth_CS"/>
</dbReference>
<evidence type="ECO:0000256" key="6">
    <source>
        <dbReference type="ARBA" id="ARBA00042810"/>
    </source>
</evidence>
<dbReference type="SUPFAM" id="SSF53335">
    <property type="entry name" value="S-adenosyl-L-methionine-dependent methyltransferases"/>
    <property type="match status" value="1"/>
</dbReference>
<dbReference type="OMA" id="HYAFKYA"/>
<dbReference type="PROSITE" id="PS00095">
    <property type="entry name" value="C5_MTASE_2"/>
    <property type="match status" value="1"/>
</dbReference>
<dbReference type="KEGG" id="phu:Phum_PHUM591830"/>
<keyword evidence="10" id="KW-1185">Reference proteome</keyword>
<dbReference type="Pfam" id="PF00145">
    <property type="entry name" value="DNA_methylase"/>
    <property type="match status" value="2"/>
</dbReference>
<evidence type="ECO:0000313" key="9">
    <source>
        <dbReference type="EnsemblMetazoa" id="PHUM591830-PA"/>
    </source>
</evidence>
<reference evidence="9" key="3">
    <citation type="submission" date="2021-02" db="UniProtKB">
        <authorList>
            <consortium name="EnsemblMetazoa"/>
        </authorList>
    </citation>
    <scope>IDENTIFICATION</scope>
    <source>
        <strain evidence="9">USDA</strain>
    </source>
</reference>
<evidence type="ECO:0000256" key="5">
    <source>
        <dbReference type="ARBA" id="ARBA00039681"/>
    </source>
</evidence>